<feature type="compositionally biased region" description="Basic and acidic residues" evidence="1">
    <location>
        <begin position="32"/>
        <end position="45"/>
    </location>
</feature>
<keyword evidence="3" id="KW-1185">Reference proteome</keyword>
<organism evidence="2 3">
    <name type="scientific">Ambispora leptoticha</name>
    <dbReference type="NCBI Taxonomy" id="144679"/>
    <lineage>
        <taxon>Eukaryota</taxon>
        <taxon>Fungi</taxon>
        <taxon>Fungi incertae sedis</taxon>
        <taxon>Mucoromycota</taxon>
        <taxon>Glomeromycotina</taxon>
        <taxon>Glomeromycetes</taxon>
        <taxon>Archaeosporales</taxon>
        <taxon>Ambisporaceae</taxon>
        <taxon>Ambispora</taxon>
    </lineage>
</organism>
<dbReference type="EMBL" id="CAJVPS010057666">
    <property type="protein sequence ID" value="CAG8779052.1"/>
    <property type="molecule type" value="Genomic_DNA"/>
</dbReference>
<evidence type="ECO:0000313" key="2">
    <source>
        <dbReference type="EMBL" id="CAG8779052.1"/>
    </source>
</evidence>
<comment type="caution">
    <text evidence="2">The sequence shown here is derived from an EMBL/GenBank/DDBJ whole genome shotgun (WGS) entry which is preliminary data.</text>
</comment>
<feature type="non-terminal residue" evidence="2">
    <location>
        <position position="74"/>
    </location>
</feature>
<evidence type="ECO:0000256" key="1">
    <source>
        <dbReference type="SAM" id="MobiDB-lite"/>
    </source>
</evidence>
<name>A0A9N9JH40_9GLOM</name>
<dbReference type="AlphaFoldDB" id="A0A9N9JH40"/>
<proteinExistence type="predicted"/>
<evidence type="ECO:0000313" key="3">
    <source>
        <dbReference type="Proteomes" id="UP000789508"/>
    </source>
</evidence>
<sequence length="74" mass="8476">MSERKSLLVKVDKWFKKEKNKISGVKNPYPSETKESQTSKSKNNESETLTPDLVTGKMSNIYAEIARLKLNTEQ</sequence>
<protein>
    <submittedName>
        <fullName evidence="2">1479_t:CDS:1</fullName>
    </submittedName>
</protein>
<reference evidence="2" key="1">
    <citation type="submission" date="2021-06" db="EMBL/GenBank/DDBJ databases">
        <authorList>
            <person name="Kallberg Y."/>
            <person name="Tangrot J."/>
            <person name="Rosling A."/>
        </authorList>
    </citation>
    <scope>NUCLEOTIDE SEQUENCE</scope>
    <source>
        <strain evidence="2">FL130A</strain>
    </source>
</reference>
<gene>
    <name evidence="2" type="ORF">ALEPTO_LOCUS14567</name>
</gene>
<feature type="region of interest" description="Disordered" evidence="1">
    <location>
        <begin position="22"/>
        <end position="52"/>
    </location>
</feature>
<dbReference type="Proteomes" id="UP000789508">
    <property type="component" value="Unassembled WGS sequence"/>
</dbReference>
<accession>A0A9N9JH40</accession>